<organism evidence="1 2">
    <name type="scientific">Streptomyces badius</name>
    <dbReference type="NCBI Taxonomy" id="1941"/>
    <lineage>
        <taxon>Bacteria</taxon>
        <taxon>Bacillati</taxon>
        <taxon>Actinomycetota</taxon>
        <taxon>Actinomycetes</taxon>
        <taxon>Kitasatosporales</taxon>
        <taxon>Streptomycetaceae</taxon>
        <taxon>Streptomyces</taxon>
    </lineage>
</organism>
<proteinExistence type="predicted"/>
<evidence type="ECO:0000313" key="1">
    <source>
        <dbReference type="EMBL" id="GGS74851.1"/>
    </source>
</evidence>
<sequence length="96" mass="9745">MPGHTGGTGGVREIGLGCEAYPAAEGVEGAARGRSLVGMSPMSSSVSARSAAEVNAAIRDLWRRSGGSLTPQDEAEYQRLLVEWAAAAGGSVRTAV</sequence>
<comment type="caution">
    <text evidence="1">The sequence shown here is derived from an EMBL/GenBank/DDBJ whole genome shotgun (WGS) entry which is preliminary data.</text>
</comment>
<protein>
    <submittedName>
        <fullName evidence="1">Uncharacterized protein</fullName>
    </submittedName>
</protein>
<gene>
    <name evidence="1" type="ORF">GCM10010253_57170</name>
</gene>
<accession>A0ABQ2TKE1</accession>
<name>A0ABQ2TKE1_STRBA</name>
<evidence type="ECO:0000313" key="2">
    <source>
        <dbReference type="Proteomes" id="UP000659767"/>
    </source>
</evidence>
<dbReference type="Proteomes" id="UP000659767">
    <property type="component" value="Unassembled WGS sequence"/>
</dbReference>
<reference evidence="2" key="1">
    <citation type="journal article" date="2019" name="Int. J. Syst. Evol. Microbiol.">
        <title>The Global Catalogue of Microorganisms (GCM) 10K type strain sequencing project: providing services to taxonomists for standard genome sequencing and annotation.</title>
        <authorList>
            <consortium name="The Broad Institute Genomics Platform"/>
            <consortium name="The Broad Institute Genome Sequencing Center for Infectious Disease"/>
            <person name="Wu L."/>
            <person name="Ma J."/>
        </authorList>
    </citation>
    <scope>NUCLEOTIDE SEQUENCE [LARGE SCALE GENOMIC DNA]</scope>
    <source>
        <strain evidence="2">JCM 4350</strain>
    </source>
</reference>
<keyword evidence="2" id="KW-1185">Reference proteome</keyword>
<dbReference type="EMBL" id="BMSZ01000019">
    <property type="protein sequence ID" value="GGS74851.1"/>
    <property type="molecule type" value="Genomic_DNA"/>
</dbReference>